<sequence length="39" mass="4570">MLWSGFFYLVHLMVLLLHQACFSGKGEDPGVETRLRFDR</sequence>
<keyword evidence="2" id="KW-1185">Reference proteome</keyword>
<evidence type="ECO:0000313" key="2">
    <source>
        <dbReference type="Proteomes" id="UP000198432"/>
    </source>
</evidence>
<gene>
    <name evidence="1" type="ORF">SAMN06296052_11351</name>
</gene>
<organism evidence="1 2">
    <name type="scientific">Pontibacter ummariensis</name>
    <dbReference type="NCBI Taxonomy" id="1610492"/>
    <lineage>
        <taxon>Bacteria</taxon>
        <taxon>Pseudomonadati</taxon>
        <taxon>Bacteroidota</taxon>
        <taxon>Cytophagia</taxon>
        <taxon>Cytophagales</taxon>
        <taxon>Hymenobacteraceae</taxon>
        <taxon>Pontibacter</taxon>
    </lineage>
</organism>
<evidence type="ECO:0000313" key="1">
    <source>
        <dbReference type="EMBL" id="SNS78208.1"/>
    </source>
</evidence>
<proteinExistence type="predicted"/>
<name>A0A239HB19_9BACT</name>
<dbReference type="Proteomes" id="UP000198432">
    <property type="component" value="Unassembled WGS sequence"/>
</dbReference>
<protein>
    <submittedName>
        <fullName evidence="1">Uncharacterized protein</fullName>
    </submittedName>
</protein>
<dbReference type="AlphaFoldDB" id="A0A239HB19"/>
<reference evidence="2" key="1">
    <citation type="submission" date="2017-06" db="EMBL/GenBank/DDBJ databases">
        <authorList>
            <person name="Varghese N."/>
            <person name="Submissions S."/>
        </authorList>
    </citation>
    <scope>NUCLEOTIDE SEQUENCE [LARGE SCALE GENOMIC DNA]</scope>
    <source>
        <strain evidence="2">NKM1</strain>
    </source>
</reference>
<accession>A0A239HB19</accession>
<dbReference type="EMBL" id="FZOQ01000013">
    <property type="protein sequence ID" value="SNS78208.1"/>
    <property type="molecule type" value="Genomic_DNA"/>
</dbReference>